<feature type="transmembrane region" description="Helical" evidence="1">
    <location>
        <begin position="27"/>
        <end position="44"/>
    </location>
</feature>
<dbReference type="AlphaFoldDB" id="A0A0F7FT01"/>
<keyword evidence="1" id="KW-0812">Transmembrane</keyword>
<proteinExistence type="predicted"/>
<keyword evidence="1" id="KW-0472">Membrane</keyword>
<organism evidence="2 3">
    <name type="scientific">Streptomyces xiamenensis</name>
    <dbReference type="NCBI Taxonomy" id="408015"/>
    <lineage>
        <taxon>Bacteria</taxon>
        <taxon>Bacillati</taxon>
        <taxon>Actinomycetota</taxon>
        <taxon>Actinomycetes</taxon>
        <taxon>Kitasatosporales</taxon>
        <taxon>Streptomycetaceae</taxon>
        <taxon>Streptomyces</taxon>
    </lineage>
</organism>
<dbReference type="HOGENOM" id="CLU_3141449_0_0_11"/>
<dbReference type="KEGG" id="sxi:SXIM_19400"/>
<evidence type="ECO:0000313" key="2">
    <source>
        <dbReference type="EMBL" id="AKG43324.1"/>
    </source>
</evidence>
<keyword evidence="1" id="KW-1133">Transmembrane helix</keyword>
<dbReference type="EMBL" id="CP009922">
    <property type="protein sequence ID" value="AKG43324.1"/>
    <property type="molecule type" value="Genomic_DNA"/>
</dbReference>
<dbReference type="PATRIC" id="fig|408015.6.peg.1970"/>
<evidence type="ECO:0000313" key="3">
    <source>
        <dbReference type="Proteomes" id="UP000034034"/>
    </source>
</evidence>
<name>A0A0F7FT01_9ACTN</name>
<gene>
    <name evidence="2" type="ORF">SXIM_19400</name>
</gene>
<keyword evidence="3" id="KW-1185">Reference proteome</keyword>
<accession>A0A0F7FT01</accession>
<protein>
    <submittedName>
        <fullName evidence="2">Uncharacterized protein</fullName>
    </submittedName>
</protein>
<dbReference type="Proteomes" id="UP000034034">
    <property type="component" value="Chromosome"/>
</dbReference>
<sequence>MPSSGAHAPHPSPVRAPALRRRVCRGAGGRWGVLFFLSVWWFLLSGSGE</sequence>
<evidence type="ECO:0000256" key="1">
    <source>
        <dbReference type="SAM" id="Phobius"/>
    </source>
</evidence>
<reference evidence="2" key="1">
    <citation type="submission" date="2019-08" db="EMBL/GenBank/DDBJ databases">
        <title>Complete genome sequence of a mangrove-derived Streptomyces xiamenensis.</title>
        <authorList>
            <person name="Xu J."/>
        </authorList>
    </citation>
    <scope>NUCLEOTIDE SEQUENCE</scope>
    <source>
        <strain evidence="2">318</strain>
    </source>
</reference>
<dbReference type="STRING" id="408015.SXIM_19400"/>